<evidence type="ECO:0000313" key="2">
    <source>
        <dbReference type="EMBL" id="CEK26728.1"/>
    </source>
</evidence>
<name>A0A0A8VEJ1_YERRU</name>
<gene>
    <name evidence="2" type="ORF">CSF007_4800</name>
</gene>
<proteinExistence type="predicted"/>
<keyword evidence="1" id="KW-0472">Membrane</keyword>
<feature type="transmembrane region" description="Helical" evidence="1">
    <location>
        <begin position="20"/>
        <end position="42"/>
    </location>
</feature>
<dbReference type="EMBL" id="LN681231">
    <property type="protein sequence ID" value="CEK26728.1"/>
    <property type="molecule type" value="Genomic_DNA"/>
</dbReference>
<keyword evidence="1" id="KW-0812">Transmembrane</keyword>
<protein>
    <submittedName>
        <fullName evidence="2">Uncharacterized protein</fullName>
    </submittedName>
</protein>
<reference evidence="2" key="1">
    <citation type="journal article" date="2015" name="Genome Announc.">
        <title>Complete Genome Sequence of Yersinia ruckeri Strain CSF007-82, Etiologic Agent of Red Mouth Disease in Salmonid Fish.</title>
        <authorList>
            <person name="Nelson M.C."/>
            <person name="LaPatra S.E."/>
            <person name="Welch T.J."/>
            <person name="Graf J."/>
        </authorList>
    </citation>
    <scope>NUCLEOTIDE SEQUENCE</scope>
    <source>
        <strain evidence="2">CSF007-82</strain>
    </source>
</reference>
<keyword evidence="1" id="KW-1133">Transmembrane helix</keyword>
<accession>A0A0A8VEJ1</accession>
<evidence type="ECO:0000256" key="1">
    <source>
        <dbReference type="SAM" id="Phobius"/>
    </source>
</evidence>
<sequence length="45" mass="5063">MSATLSEWFSHKVRLKEDTSLPASILVNQAMFLALVVMNRVVDTL</sequence>
<dbReference type="RefSeq" id="WP_155274690.1">
    <property type="nucleotide sequence ID" value="NZ_CABIHT010000026.1"/>
</dbReference>
<dbReference type="AlphaFoldDB" id="A0A0A8VEJ1"/>
<organism evidence="2">
    <name type="scientific">Yersinia ruckeri</name>
    <dbReference type="NCBI Taxonomy" id="29486"/>
    <lineage>
        <taxon>Bacteria</taxon>
        <taxon>Pseudomonadati</taxon>
        <taxon>Pseudomonadota</taxon>
        <taxon>Gammaproteobacteria</taxon>
        <taxon>Enterobacterales</taxon>
        <taxon>Yersiniaceae</taxon>
        <taxon>Yersinia</taxon>
    </lineage>
</organism>